<dbReference type="Gene3D" id="3.30.420.40">
    <property type="match status" value="1"/>
</dbReference>
<comment type="similarity">
    <text evidence="1">Belongs to the GppA/Ppx family.</text>
</comment>
<dbReference type="InterPro" id="IPR003695">
    <property type="entry name" value="Ppx_GppA_N"/>
</dbReference>
<dbReference type="NCBIfam" id="TIGR03706">
    <property type="entry name" value="exo_poly_only"/>
    <property type="match status" value="1"/>
</dbReference>
<gene>
    <name evidence="7" type="primary">ppx</name>
    <name evidence="7" type="ORF">RYX45_02370</name>
</gene>
<evidence type="ECO:0000313" key="8">
    <source>
        <dbReference type="Proteomes" id="UP001285636"/>
    </source>
</evidence>
<evidence type="ECO:0000259" key="5">
    <source>
        <dbReference type="Pfam" id="PF02541"/>
    </source>
</evidence>
<name>A0AAJ2KVJ2_ALKPS</name>
<dbReference type="InterPro" id="IPR050273">
    <property type="entry name" value="GppA/Ppx_hydrolase"/>
</dbReference>
<protein>
    <recommendedName>
        <fullName evidence="2">exopolyphosphatase</fullName>
        <ecNumber evidence="2">3.6.1.11</ecNumber>
    </recommendedName>
</protein>
<evidence type="ECO:0000256" key="4">
    <source>
        <dbReference type="ARBA" id="ARBA00047607"/>
    </source>
</evidence>
<comment type="caution">
    <text evidence="7">The sequence shown here is derived from an EMBL/GenBank/DDBJ whole genome shotgun (WGS) entry which is preliminary data.</text>
</comment>
<dbReference type="CDD" id="cd24052">
    <property type="entry name" value="ASKHA_NBD_HpPPX-GppA-like"/>
    <property type="match status" value="1"/>
</dbReference>
<dbReference type="InterPro" id="IPR043129">
    <property type="entry name" value="ATPase_NBD"/>
</dbReference>
<dbReference type="GO" id="GO:0006793">
    <property type="term" value="P:phosphorus metabolic process"/>
    <property type="evidence" value="ECO:0007669"/>
    <property type="project" value="InterPro"/>
</dbReference>
<dbReference type="PANTHER" id="PTHR30005:SF0">
    <property type="entry name" value="RETROGRADE REGULATION PROTEIN 2"/>
    <property type="match status" value="1"/>
</dbReference>
<feature type="domain" description="Ppx/GppA phosphatase N-terminal" evidence="5">
    <location>
        <begin position="20"/>
        <end position="306"/>
    </location>
</feature>
<evidence type="ECO:0000313" key="7">
    <source>
        <dbReference type="EMBL" id="MDV2884011.1"/>
    </source>
</evidence>
<evidence type="ECO:0000259" key="6">
    <source>
        <dbReference type="Pfam" id="PF21447"/>
    </source>
</evidence>
<dbReference type="Pfam" id="PF02541">
    <property type="entry name" value="Ppx-GppA"/>
    <property type="match status" value="1"/>
</dbReference>
<dbReference type="InterPro" id="IPR022371">
    <property type="entry name" value="Exopolyphosphatase"/>
</dbReference>
<dbReference type="GO" id="GO:0006357">
    <property type="term" value="P:regulation of transcription by RNA polymerase II"/>
    <property type="evidence" value="ECO:0007669"/>
    <property type="project" value="TreeGrafter"/>
</dbReference>
<dbReference type="EC" id="3.6.1.11" evidence="2"/>
<evidence type="ECO:0000256" key="3">
    <source>
        <dbReference type="ARBA" id="ARBA00022801"/>
    </source>
</evidence>
<dbReference type="RefSeq" id="WP_289236147.1">
    <property type="nucleotide sequence ID" value="NZ_CP117835.1"/>
</dbReference>
<dbReference type="Gene3D" id="3.30.420.150">
    <property type="entry name" value="Exopolyphosphatase. Domain 2"/>
    <property type="match status" value="1"/>
</dbReference>
<proteinExistence type="inferred from homology"/>
<accession>A0AAJ2KVJ2</accession>
<comment type="catalytic activity">
    <reaction evidence="4">
        <text>[phosphate](n) + H2O = [phosphate](n-1) + phosphate + H(+)</text>
        <dbReference type="Rhea" id="RHEA:21528"/>
        <dbReference type="Rhea" id="RHEA-COMP:9859"/>
        <dbReference type="Rhea" id="RHEA-COMP:14279"/>
        <dbReference type="ChEBI" id="CHEBI:15377"/>
        <dbReference type="ChEBI" id="CHEBI:15378"/>
        <dbReference type="ChEBI" id="CHEBI:16838"/>
        <dbReference type="ChEBI" id="CHEBI:43474"/>
        <dbReference type="EC" id="3.6.1.11"/>
    </reaction>
</comment>
<evidence type="ECO:0000256" key="2">
    <source>
        <dbReference type="ARBA" id="ARBA00012451"/>
    </source>
</evidence>
<organism evidence="7 8">
    <name type="scientific">Alkalihalophilus pseudofirmus</name>
    <name type="common">Bacillus pseudofirmus</name>
    <dbReference type="NCBI Taxonomy" id="79885"/>
    <lineage>
        <taxon>Bacteria</taxon>
        <taxon>Bacillati</taxon>
        <taxon>Bacillota</taxon>
        <taxon>Bacilli</taxon>
        <taxon>Bacillales</taxon>
        <taxon>Bacillaceae</taxon>
        <taxon>Alkalihalophilus</taxon>
    </lineage>
</organism>
<dbReference type="SUPFAM" id="SSF109604">
    <property type="entry name" value="HD-domain/PDEase-like"/>
    <property type="match status" value="1"/>
</dbReference>
<dbReference type="Gene3D" id="1.10.3210.10">
    <property type="entry name" value="Hypothetical protein af1432"/>
    <property type="match status" value="1"/>
</dbReference>
<evidence type="ECO:0000256" key="1">
    <source>
        <dbReference type="ARBA" id="ARBA00007125"/>
    </source>
</evidence>
<dbReference type="GO" id="GO:0004309">
    <property type="term" value="F:exopolyphosphatase activity"/>
    <property type="evidence" value="ECO:0007669"/>
    <property type="project" value="UniProtKB-EC"/>
</dbReference>
<dbReference type="EMBL" id="JAWJAY010000001">
    <property type="protein sequence ID" value="MDV2884011.1"/>
    <property type="molecule type" value="Genomic_DNA"/>
</dbReference>
<reference evidence="7" key="1">
    <citation type="submission" date="2023-10" db="EMBL/GenBank/DDBJ databases">
        <title>Screening of Alkalihalophilus pseudofirmusBZ-TG-HK211 and Its Alleviation of Salt Stress on Rapeseed Growth.</title>
        <authorList>
            <person name="Zhao B."/>
            <person name="Guo T."/>
        </authorList>
    </citation>
    <scope>NUCLEOTIDE SEQUENCE</scope>
    <source>
        <strain evidence="7">BZ-TG-HK211</strain>
    </source>
</reference>
<sequence>MNMKRFAIIDIGSNSIRLVITELDSQGRFKELHNVKKVARLSTHLNEADELTETGINRLIEILLSFKEMMNFHEVAQIATVGTQALRQAENQQAIVELISDMLGIDIRILSEYEEAYYGYLAVVNSTAIETGFTIDIGGGSTEVTYFENRELKHYHSFPFGAITLQSEFIKGEEASKDELESIKEYVLGQFRELPWLKDCKSQHVIGIGGSARNVSLVHQHQHEYPLGGLHQYEMSAEELQDTEALLSHLSLSERQSLDGLSKDRADIIVPAAIAITTFLEYTEAETFVMSRRGLRDGLLYEEMLRPMETDRFPIVVEESFHQLSHDYDINLFHVTYITTLASKLYHLFKDFCPVDLEESEALTLLKYSAKVLYIGEFINKEASSQNTFYLLTNMTVDGLSHKERLATACISSFKSKSALTRYTHPYKKLVTKKQLKSYEFLGSLMKLAYSLNKTGRHLICELGELKKDSSSYELTIYYKHDCSFEQEYALKHKKHLERVINENIKLEFVPFEL</sequence>
<keyword evidence="3 7" id="KW-0378">Hydrolase</keyword>
<dbReference type="SUPFAM" id="SSF53067">
    <property type="entry name" value="Actin-like ATPase domain"/>
    <property type="match status" value="2"/>
</dbReference>
<dbReference type="PANTHER" id="PTHR30005">
    <property type="entry name" value="EXOPOLYPHOSPHATASE"/>
    <property type="match status" value="1"/>
</dbReference>
<dbReference type="Proteomes" id="UP001285636">
    <property type="component" value="Unassembled WGS sequence"/>
</dbReference>
<dbReference type="AlphaFoldDB" id="A0AAJ2KVJ2"/>
<feature type="domain" description="Ppx/GppA phosphatase C-terminal" evidence="6">
    <location>
        <begin position="318"/>
        <end position="475"/>
    </location>
</feature>
<dbReference type="Pfam" id="PF21447">
    <property type="entry name" value="Ppx-GppA_III"/>
    <property type="match status" value="1"/>
</dbReference>
<dbReference type="InterPro" id="IPR048950">
    <property type="entry name" value="Ppx_GppA_C"/>
</dbReference>